<feature type="chain" id="PRO_5040974975" evidence="7">
    <location>
        <begin position="26"/>
        <end position="301"/>
    </location>
</feature>
<dbReference type="GO" id="GO:0006308">
    <property type="term" value="P:DNA catabolic process"/>
    <property type="evidence" value="ECO:0007669"/>
    <property type="project" value="InterPro"/>
</dbReference>
<dbReference type="RefSeq" id="WP_271184943.1">
    <property type="nucleotide sequence ID" value="NZ_BSFE01000001.1"/>
</dbReference>
<dbReference type="GO" id="GO:0016788">
    <property type="term" value="F:hydrolase activity, acting on ester bonds"/>
    <property type="evidence" value="ECO:0007669"/>
    <property type="project" value="InterPro"/>
</dbReference>
<name>A0A9W6IJ72_9PROT</name>
<evidence type="ECO:0000256" key="2">
    <source>
        <dbReference type="ARBA" id="ARBA00022723"/>
    </source>
</evidence>
<dbReference type="CDD" id="cd11010">
    <property type="entry name" value="S1-P1_nuclease"/>
    <property type="match status" value="1"/>
</dbReference>
<accession>A0A9W6IJ72</accession>
<dbReference type="GO" id="GO:0004519">
    <property type="term" value="F:endonuclease activity"/>
    <property type="evidence" value="ECO:0007669"/>
    <property type="project" value="UniProtKB-KW"/>
</dbReference>
<evidence type="ECO:0000256" key="5">
    <source>
        <dbReference type="ARBA" id="ARBA00023157"/>
    </source>
</evidence>
<evidence type="ECO:0000256" key="1">
    <source>
        <dbReference type="ARBA" id="ARBA00022722"/>
    </source>
</evidence>
<dbReference type="Pfam" id="PF02265">
    <property type="entry name" value="S1-P1_nuclease"/>
    <property type="match status" value="1"/>
</dbReference>
<evidence type="ECO:0000313" key="9">
    <source>
        <dbReference type="Proteomes" id="UP001143486"/>
    </source>
</evidence>
<dbReference type="EMBL" id="BSFE01000001">
    <property type="protein sequence ID" value="GLK50542.1"/>
    <property type="molecule type" value="Genomic_DNA"/>
</dbReference>
<evidence type="ECO:0000313" key="8">
    <source>
        <dbReference type="EMBL" id="GLK50542.1"/>
    </source>
</evidence>
<keyword evidence="6" id="KW-0325">Glycoprotein</keyword>
<dbReference type="PANTHER" id="PTHR33146">
    <property type="entry name" value="ENDONUCLEASE 4"/>
    <property type="match status" value="1"/>
</dbReference>
<keyword evidence="1" id="KW-0540">Nuclease</keyword>
<evidence type="ECO:0000256" key="4">
    <source>
        <dbReference type="ARBA" id="ARBA00022801"/>
    </source>
</evidence>
<evidence type="ECO:0000256" key="3">
    <source>
        <dbReference type="ARBA" id="ARBA00022759"/>
    </source>
</evidence>
<reference evidence="8" key="2">
    <citation type="submission" date="2023-01" db="EMBL/GenBank/DDBJ databases">
        <authorList>
            <person name="Sun Q."/>
            <person name="Evtushenko L."/>
        </authorList>
    </citation>
    <scope>NUCLEOTIDE SEQUENCE</scope>
    <source>
        <strain evidence="8">VKM B-1513</strain>
    </source>
</reference>
<dbReference type="InterPro" id="IPR008947">
    <property type="entry name" value="PLipase_C/P1_nuclease_dom_sf"/>
</dbReference>
<dbReference type="SUPFAM" id="SSF48537">
    <property type="entry name" value="Phospholipase C/P1 nuclease"/>
    <property type="match status" value="1"/>
</dbReference>
<keyword evidence="3 8" id="KW-0255">Endonuclease</keyword>
<keyword evidence="7" id="KW-0732">Signal</keyword>
<sequence>MKLSICLVAAGATLAAAAVPAPASAYGRDGHRIVCDLAYRHLTEDARSEVDRLIALDPQFDHFRDACSWADEVRGTTHRHTAPWHYVNQTREDPHIDPEDCAEDGCITQAIDLHAGIFADRARSDAERLEALKFLAHWMGDVHQPLHVSIEGDRGGNDIPVLWRGERFTNLHRVWDSEILLDHMSEEWPWAPEVQRWQYLADALDAEIPLGGVDVYARLDSIGWAQESHDIVRSREFAYYWARADQTIEPGEAYYQRSLRTSRDRLKQAGVRLAGLLNQLAGEREVAAGGGGASTVSGALD</sequence>
<protein>
    <submittedName>
        <fullName evidence="8">Endonuclease</fullName>
    </submittedName>
</protein>
<reference evidence="8" key="1">
    <citation type="journal article" date="2014" name="Int. J. Syst. Evol. Microbiol.">
        <title>Complete genome sequence of Corynebacterium casei LMG S-19264T (=DSM 44701T), isolated from a smear-ripened cheese.</title>
        <authorList>
            <consortium name="US DOE Joint Genome Institute (JGI-PGF)"/>
            <person name="Walter F."/>
            <person name="Albersmeier A."/>
            <person name="Kalinowski J."/>
            <person name="Ruckert C."/>
        </authorList>
    </citation>
    <scope>NUCLEOTIDE SEQUENCE</scope>
    <source>
        <strain evidence="8">VKM B-1513</strain>
    </source>
</reference>
<proteinExistence type="predicted"/>
<keyword evidence="5" id="KW-1015">Disulfide bond</keyword>
<organism evidence="8 9">
    <name type="scientific">Maricaulis virginensis</name>
    <dbReference type="NCBI Taxonomy" id="144022"/>
    <lineage>
        <taxon>Bacteria</taxon>
        <taxon>Pseudomonadati</taxon>
        <taxon>Pseudomonadota</taxon>
        <taxon>Alphaproteobacteria</taxon>
        <taxon>Maricaulales</taxon>
        <taxon>Maricaulaceae</taxon>
        <taxon>Maricaulis</taxon>
    </lineage>
</organism>
<dbReference type="PANTHER" id="PTHR33146:SF26">
    <property type="entry name" value="ENDONUCLEASE 4"/>
    <property type="match status" value="1"/>
</dbReference>
<comment type="caution">
    <text evidence="8">The sequence shown here is derived from an EMBL/GenBank/DDBJ whole genome shotgun (WGS) entry which is preliminary data.</text>
</comment>
<keyword evidence="9" id="KW-1185">Reference proteome</keyword>
<dbReference type="AlphaFoldDB" id="A0A9W6IJ72"/>
<evidence type="ECO:0000256" key="7">
    <source>
        <dbReference type="SAM" id="SignalP"/>
    </source>
</evidence>
<gene>
    <name evidence="8" type="ORF">GCM10017621_00500</name>
</gene>
<keyword evidence="4" id="KW-0378">Hydrolase</keyword>
<dbReference type="GO" id="GO:0046872">
    <property type="term" value="F:metal ion binding"/>
    <property type="evidence" value="ECO:0007669"/>
    <property type="project" value="UniProtKB-KW"/>
</dbReference>
<dbReference type="Gene3D" id="1.10.575.10">
    <property type="entry name" value="P1 Nuclease"/>
    <property type="match status" value="1"/>
</dbReference>
<keyword evidence="2" id="KW-0479">Metal-binding</keyword>
<dbReference type="Proteomes" id="UP001143486">
    <property type="component" value="Unassembled WGS sequence"/>
</dbReference>
<evidence type="ECO:0000256" key="6">
    <source>
        <dbReference type="ARBA" id="ARBA00023180"/>
    </source>
</evidence>
<dbReference type="InterPro" id="IPR003154">
    <property type="entry name" value="S1/P1nuclease"/>
</dbReference>
<dbReference type="GO" id="GO:0003676">
    <property type="term" value="F:nucleic acid binding"/>
    <property type="evidence" value="ECO:0007669"/>
    <property type="project" value="InterPro"/>
</dbReference>
<feature type="signal peptide" evidence="7">
    <location>
        <begin position="1"/>
        <end position="25"/>
    </location>
</feature>